<dbReference type="Proteomes" id="UP001273166">
    <property type="component" value="Unassembled WGS sequence"/>
</dbReference>
<keyword evidence="2" id="KW-1185">Reference proteome</keyword>
<dbReference type="GeneID" id="87887944"/>
<gene>
    <name evidence="1" type="ORF">B0T15DRAFT_529565</name>
</gene>
<protein>
    <submittedName>
        <fullName evidence="1">Uncharacterized protein</fullName>
    </submittedName>
</protein>
<accession>A0AAJ0GW54</accession>
<reference evidence="1" key="1">
    <citation type="journal article" date="2023" name="Mol. Phylogenet. Evol.">
        <title>Genome-scale phylogeny and comparative genomics of the fungal order Sordariales.</title>
        <authorList>
            <person name="Hensen N."/>
            <person name="Bonometti L."/>
            <person name="Westerberg I."/>
            <person name="Brannstrom I.O."/>
            <person name="Guillou S."/>
            <person name="Cros-Aarteil S."/>
            <person name="Calhoun S."/>
            <person name="Haridas S."/>
            <person name="Kuo A."/>
            <person name="Mondo S."/>
            <person name="Pangilinan J."/>
            <person name="Riley R."/>
            <person name="LaButti K."/>
            <person name="Andreopoulos B."/>
            <person name="Lipzen A."/>
            <person name="Chen C."/>
            <person name="Yan M."/>
            <person name="Daum C."/>
            <person name="Ng V."/>
            <person name="Clum A."/>
            <person name="Steindorff A."/>
            <person name="Ohm R.A."/>
            <person name="Martin F."/>
            <person name="Silar P."/>
            <person name="Natvig D.O."/>
            <person name="Lalanne C."/>
            <person name="Gautier V."/>
            <person name="Ament-Velasquez S.L."/>
            <person name="Kruys A."/>
            <person name="Hutchinson M.I."/>
            <person name="Powell A.J."/>
            <person name="Barry K."/>
            <person name="Miller A.N."/>
            <person name="Grigoriev I.V."/>
            <person name="Debuchy R."/>
            <person name="Gladieux P."/>
            <person name="Hiltunen Thoren M."/>
            <person name="Johannesson H."/>
        </authorList>
    </citation>
    <scope>NUCLEOTIDE SEQUENCE</scope>
    <source>
        <strain evidence="1">CBS 333.67</strain>
    </source>
</reference>
<proteinExistence type="predicted"/>
<dbReference type="RefSeq" id="XP_062722974.1">
    <property type="nucleotide sequence ID" value="XM_062869115.1"/>
</dbReference>
<comment type="caution">
    <text evidence="1">The sequence shown here is derived from an EMBL/GenBank/DDBJ whole genome shotgun (WGS) entry which is preliminary data.</text>
</comment>
<evidence type="ECO:0000313" key="2">
    <source>
        <dbReference type="Proteomes" id="UP001273166"/>
    </source>
</evidence>
<sequence length="72" mass="8360">MDIMTDEHGKHAPVQTANAIDFVRVDVVQYKNPSHLGYRYSIHLICTTTNYHWVNSSRTKDKRPGRCKTGWN</sequence>
<name>A0AAJ0GW54_9PEZI</name>
<dbReference type="AlphaFoldDB" id="A0AAJ0GW54"/>
<feature type="non-terminal residue" evidence="1">
    <location>
        <position position="1"/>
    </location>
</feature>
<reference evidence="1" key="2">
    <citation type="submission" date="2023-06" db="EMBL/GenBank/DDBJ databases">
        <authorList>
            <consortium name="Lawrence Berkeley National Laboratory"/>
            <person name="Mondo S.J."/>
            <person name="Hensen N."/>
            <person name="Bonometti L."/>
            <person name="Westerberg I."/>
            <person name="Brannstrom I.O."/>
            <person name="Guillou S."/>
            <person name="Cros-Aarteil S."/>
            <person name="Calhoun S."/>
            <person name="Haridas S."/>
            <person name="Kuo A."/>
            <person name="Pangilinan J."/>
            <person name="Riley R."/>
            <person name="Labutti K."/>
            <person name="Andreopoulos B."/>
            <person name="Lipzen A."/>
            <person name="Chen C."/>
            <person name="Yanf M."/>
            <person name="Daum C."/>
            <person name="Ng V."/>
            <person name="Clum A."/>
            <person name="Steindorff A."/>
            <person name="Ohm R."/>
            <person name="Martin F."/>
            <person name="Silar P."/>
            <person name="Natvig D."/>
            <person name="Lalanne C."/>
            <person name="Gautier V."/>
            <person name="Ament-Velasquez S.L."/>
            <person name="Kruys A."/>
            <person name="Hutchinson M.I."/>
            <person name="Powell A.J."/>
            <person name="Barry K."/>
            <person name="Miller A.N."/>
            <person name="Grigoriev I.V."/>
            <person name="Debuchy R."/>
            <person name="Gladieux P."/>
            <person name="Thoren M.H."/>
            <person name="Johannesson H."/>
        </authorList>
    </citation>
    <scope>NUCLEOTIDE SEQUENCE</scope>
    <source>
        <strain evidence="1">CBS 333.67</strain>
    </source>
</reference>
<organism evidence="1 2">
    <name type="scientific">Chaetomium strumarium</name>
    <dbReference type="NCBI Taxonomy" id="1170767"/>
    <lineage>
        <taxon>Eukaryota</taxon>
        <taxon>Fungi</taxon>
        <taxon>Dikarya</taxon>
        <taxon>Ascomycota</taxon>
        <taxon>Pezizomycotina</taxon>
        <taxon>Sordariomycetes</taxon>
        <taxon>Sordariomycetidae</taxon>
        <taxon>Sordariales</taxon>
        <taxon>Chaetomiaceae</taxon>
        <taxon>Chaetomium</taxon>
    </lineage>
</organism>
<dbReference type="EMBL" id="JAUDZG010000003">
    <property type="protein sequence ID" value="KAK3307194.1"/>
    <property type="molecule type" value="Genomic_DNA"/>
</dbReference>
<evidence type="ECO:0000313" key="1">
    <source>
        <dbReference type="EMBL" id="KAK3307194.1"/>
    </source>
</evidence>